<organism evidence="1 2">
    <name type="scientific">Lactococcus lactis subsp. cremoris</name>
    <name type="common">Streptococcus cremoris</name>
    <dbReference type="NCBI Taxonomy" id="1359"/>
    <lineage>
        <taxon>Bacteria</taxon>
        <taxon>Bacillati</taxon>
        <taxon>Bacillota</taxon>
        <taxon>Bacilli</taxon>
        <taxon>Lactobacillales</taxon>
        <taxon>Streptococcaceae</taxon>
        <taxon>Lactococcus</taxon>
    </lineage>
</organism>
<evidence type="ECO:0000313" key="1">
    <source>
        <dbReference type="EMBL" id="ARE27899.1"/>
    </source>
</evidence>
<protein>
    <submittedName>
        <fullName evidence="1">Uncharacterized protein</fullName>
    </submittedName>
</protein>
<proteinExistence type="predicted"/>
<dbReference type="EMBL" id="CP015899">
    <property type="protein sequence ID" value="ARE27899.1"/>
    <property type="molecule type" value="Genomic_DNA"/>
</dbReference>
<reference evidence="1 2" key="1">
    <citation type="journal article" date="2017" name="BMC Genomics">
        <title>Comparative and functional genomics of the Lactococcus lactis taxon; insights into evolution and niche adaptation.</title>
        <authorList>
            <person name="Kelleher P."/>
            <person name="Bottacini F."/>
            <person name="Mahony J."/>
            <person name="Kilcawley K.N."/>
            <person name="van Sinderen D."/>
        </authorList>
    </citation>
    <scope>NUCLEOTIDE SEQUENCE [LARGE SCALE GENOMIC DNA]</scope>
    <source>
        <strain evidence="1 2">JM1</strain>
    </source>
</reference>
<dbReference type="Proteomes" id="UP000191806">
    <property type="component" value="Chromosome"/>
</dbReference>
<sequence>MLGFVLRLLRLKRNAFFEKVQERKHSSERSVRSERVIARLTACRQFGLDPPKC</sequence>
<gene>
    <name evidence="1" type="ORF">LLJM1_0507</name>
</gene>
<evidence type="ECO:0000313" key="2">
    <source>
        <dbReference type="Proteomes" id="UP000191806"/>
    </source>
</evidence>
<accession>A0A1V0PFA3</accession>
<dbReference type="AlphaFoldDB" id="A0A1V0PFA3"/>
<name>A0A1V0PFA3_LACLC</name>